<name>A0A0G1W1E1_9BACT</name>
<sequence>MPYIAPKDRKELDPLIDQLAEKIVKQSKDYGNDGAFAGLINYACTRLTLKVIKMLFGQMRYWILALVRGNFEEMSFEFRRRLGDKYEDKQIEKNGDVDLYKEFEDDIKKG</sequence>
<evidence type="ECO:0000313" key="1">
    <source>
        <dbReference type="EMBL" id="KKU76090.1"/>
    </source>
</evidence>
<dbReference type="Proteomes" id="UP000034682">
    <property type="component" value="Unassembled WGS sequence"/>
</dbReference>
<reference evidence="1 2" key="1">
    <citation type="journal article" date="2015" name="Nature">
        <title>rRNA introns, odd ribosomes, and small enigmatic genomes across a large radiation of phyla.</title>
        <authorList>
            <person name="Brown C.T."/>
            <person name="Hug L.A."/>
            <person name="Thomas B.C."/>
            <person name="Sharon I."/>
            <person name="Castelle C.J."/>
            <person name="Singh A."/>
            <person name="Wilkins M.J."/>
            <person name="Williams K.H."/>
            <person name="Banfield J.F."/>
        </authorList>
    </citation>
    <scope>NUCLEOTIDE SEQUENCE [LARGE SCALE GENOMIC DNA]</scope>
</reference>
<dbReference type="InterPro" id="IPR054194">
    <property type="entry name" value="DUF6899"/>
</dbReference>
<organism evidence="1 2">
    <name type="scientific">Candidatus Giovannonibacteria bacterium GW2011_GWB1_47_6b</name>
    <dbReference type="NCBI Taxonomy" id="1618655"/>
    <lineage>
        <taxon>Bacteria</taxon>
        <taxon>Candidatus Giovannoniibacteriota</taxon>
    </lineage>
</organism>
<comment type="caution">
    <text evidence="1">The sequence shown here is derived from an EMBL/GenBank/DDBJ whole genome shotgun (WGS) entry which is preliminary data.</text>
</comment>
<proteinExistence type="predicted"/>
<accession>A0A0G1W1E1</accession>
<dbReference type="Pfam" id="PF21840">
    <property type="entry name" value="DUF6899"/>
    <property type="match status" value="1"/>
</dbReference>
<gene>
    <name evidence="1" type="ORF">UY02_C0033G0017</name>
</gene>
<evidence type="ECO:0000313" key="2">
    <source>
        <dbReference type="Proteomes" id="UP000034682"/>
    </source>
</evidence>
<protein>
    <submittedName>
        <fullName evidence="1">Uncharacterized protein</fullName>
    </submittedName>
</protein>
<dbReference type="AlphaFoldDB" id="A0A0G1W1E1"/>
<dbReference type="EMBL" id="LCOK01000033">
    <property type="protein sequence ID" value="KKU76090.1"/>
    <property type="molecule type" value="Genomic_DNA"/>
</dbReference>